<dbReference type="CDD" id="cd06257">
    <property type="entry name" value="DnaJ"/>
    <property type="match status" value="1"/>
</dbReference>
<keyword evidence="4 6" id="KW-0862">Zinc</keyword>
<evidence type="ECO:0000313" key="12">
    <source>
        <dbReference type="Proteomes" id="UP000316270"/>
    </source>
</evidence>
<proteinExistence type="predicted"/>
<dbReference type="SUPFAM" id="SSF49493">
    <property type="entry name" value="HSP40/DnaJ peptide-binding domain"/>
    <property type="match status" value="2"/>
</dbReference>
<dbReference type="Pfam" id="PF00226">
    <property type="entry name" value="DnaJ"/>
    <property type="match status" value="1"/>
</dbReference>
<dbReference type="SMART" id="SM00271">
    <property type="entry name" value="DnaJ"/>
    <property type="match status" value="1"/>
</dbReference>
<reference evidence="11 12" key="1">
    <citation type="submission" date="2019-07" db="EMBL/GenBank/DDBJ databases">
        <title>Finished genome of Venturia effusa.</title>
        <authorList>
            <person name="Young C.A."/>
            <person name="Cox M.P."/>
            <person name="Ganley A.R.D."/>
            <person name="David W.J."/>
        </authorList>
    </citation>
    <scope>NUCLEOTIDE SEQUENCE [LARGE SCALE GENOMIC DNA]</scope>
    <source>
        <strain evidence="12">albino</strain>
    </source>
</reference>
<feature type="domain" description="J" evidence="9">
    <location>
        <begin position="107"/>
        <end position="172"/>
    </location>
</feature>
<dbReference type="PROSITE" id="PS51188">
    <property type="entry name" value="ZF_CR"/>
    <property type="match status" value="1"/>
</dbReference>
<evidence type="ECO:0000313" key="11">
    <source>
        <dbReference type="EMBL" id="QDS71872.1"/>
    </source>
</evidence>
<dbReference type="CDD" id="cd10747">
    <property type="entry name" value="DnaJ_C"/>
    <property type="match status" value="1"/>
</dbReference>
<dbReference type="Gene3D" id="1.10.287.110">
    <property type="entry name" value="DnaJ domain"/>
    <property type="match status" value="1"/>
</dbReference>
<feature type="region of interest" description="Disordered" evidence="7">
    <location>
        <begin position="484"/>
        <end position="503"/>
    </location>
</feature>
<dbReference type="Pfam" id="PF01556">
    <property type="entry name" value="DnaJ_C"/>
    <property type="match status" value="1"/>
</dbReference>
<keyword evidence="8" id="KW-0472">Membrane</keyword>
<dbReference type="FunFam" id="2.10.230.10:FF:000001">
    <property type="entry name" value="DnaJ subfamily A member 2"/>
    <property type="match status" value="1"/>
</dbReference>
<evidence type="ECO:0000256" key="1">
    <source>
        <dbReference type="ARBA" id="ARBA00022723"/>
    </source>
</evidence>
<dbReference type="Gene3D" id="2.60.260.20">
    <property type="entry name" value="Urease metallochaperone UreE, N-terminal domain"/>
    <property type="match status" value="2"/>
</dbReference>
<evidence type="ECO:0000256" key="5">
    <source>
        <dbReference type="ARBA" id="ARBA00023186"/>
    </source>
</evidence>
<keyword evidence="2" id="KW-0677">Repeat</keyword>
<dbReference type="InterPro" id="IPR008971">
    <property type="entry name" value="HSP40/DnaJ_pept-bd"/>
</dbReference>
<dbReference type="Gene3D" id="2.10.230.10">
    <property type="entry name" value="Heat shock protein DnaJ, cysteine-rich domain"/>
    <property type="match status" value="1"/>
</dbReference>
<dbReference type="InterPro" id="IPR002939">
    <property type="entry name" value="DnaJ_C"/>
</dbReference>
<dbReference type="InterPro" id="IPR001623">
    <property type="entry name" value="DnaJ_domain"/>
</dbReference>
<dbReference type="EMBL" id="CP042190">
    <property type="protein sequence ID" value="QDS71872.1"/>
    <property type="molecule type" value="Genomic_DNA"/>
</dbReference>
<dbReference type="GO" id="GO:0006457">
    <property type="term" value="P:protein folding"/>
    <property type="evidence" value="ECO:0007669"/>
    <property type="project" value="InterPro"/>
</dbReference>
<keyword evidence="12" id="KW-1185">Reference proteome</keyword>
<feature type="domain" description="CR-type" evidence="10">
    <location>
        <begin position="233"/>
        <end position="315"/>
    </location>
</feature>
<evidence type="ECO:0000256" key="7">
    <source>
        <dbReference type="SAM" id="MobiDB-lite"/>
    </source>
</evidence>
<dbReference type="GO" id="GO:0051082">
    <property type="term" value="F:unfolded protein binding"/>
    <property type="evidence" value="ECO:0007669"/>
    <property type="project" value="InterPro"/>
</dbReference>
<evidence type="ECO:0000259" key="10">
    <source>
        <dbReference type="PROSITE" id="PS51188"/>
    </source>
</evidence>
<dbReference type="Pfam" id="PF00684">
    <property type="entry name" value="DnaJ_CXXCXGXG"/>
    <property type="match status" value="1"/>
</dbReference>
<protein>
    <recommendedName>
        <fullName evidence="13">DnaJ-protein scj1</fullName>
    </recommendedName>
</protein>
<dbReference type="AlphaFoldDB" id="A0A517L8B2"/>
<keyword evidence="1 6" id="KW-0479">Metal-binding</keyword>
<dbReference type="PRINTS" id="PR00625">
    <property type="entry name" value="JDOMAIN"/>
</dbReference>
<evidence type="ECO:0000256" key="4">
    <source>
        <dbReference type="ARBA" id="ARBA00022833"/>
    </source>
</evidence>
<gene>
    <name evidence="11" type="ORF">FKW77_010097</name>
</gene>
<dbReference type="SUPFAM" id="SSF57938">
    <property type="entry name" value="DnaJ/Hsp40 cysteine-rich domain"/>
    <property type="match status" value="1"/>
</dbReference>
<keyword evidence="8" id="KW-1133">Transmembrane helix</keyword>
<dbReference type="PANTHER" id="PTHR43888">
    <property type="entry name" value="DNAJ-LIKE-2, ISOFORM A-RELATED"/>
    <property type="match status" value="1"/>
</dbReference>
<evidence type="ECO:0008006" key="13">
    <source>
        <dbReference type="Google" id="ProtNLM"/>
    </source>
</evidence>
<dbReference type="InterPro" id="IPR036410">
    <property type="entry name" value="HSP_DnaJ_Cys-rich_dom_sf"/>
</dbReference>
<sequence length="503" mass="56931">MYILMKTKNKCNCLIGKVNDSIFQKLSQASKTENEYLEGHKPWQRMLAFRSGLPLAFRHSFKQKLLEYNESLPKEASRRNWGLKMLFPSWTALLFLSCAFLVFCAEDYYKLLELSKDASDRDIKKAYRRLSKQFHPDKNPGDDSAHDKFVKIAEAYEALSSAETRRIYDQYGHEGLKQHKEGGRGGGGGHDPFDLFSRFFGGSGHFGHGGHGTRTGPDKNAAIKLPLRDFYNGVEKEFTIDKQAVCSACEGSGSKDGVVETCKECGGHGVRIQRHNIAPGIFQQVQVQCGACNGKGKTIKSPCPVCAGQRVVREQEKYTLVLERGMPADAQITFENEADESPDWEAGDLVVEVNEAEPALGEGADDPLERTDGTFFRRRGDDLFWREVLSLREAWMGDWTRNITHLDGHSVKLSRNRGEVVQPGMVEVIKSEGMPIWHKEHQEGDTEYGNLLVEYVVVLPDQMDKPMEKDFWAMWEKWRGKNGVDLHKDSGRPEPVARRHDEL</sequence>
<name>A0A517L8B2_9PEZI</name>
<dbReference type="GO" id="GO:0030544">
    <property type="term" value="F:Hsp70 protein binding"/>
    <property type="evidence" value="ECO:0007669"/>
    <property type="project" value="InterPro"/>
</dbReference>
<feature type="transmembrane region" description="Helical" evidence="8">
    <location>
        <begin position="81"/>
        <end position="103"/>
    </location>
</feature>
<dbReference type="PROSITE" id="PS50076">
    <property type="entry name" value="DNAJ_2"/>
    <property type="match status" value="1"/>
</dbReference>
<dbReference type="SUPFAM" id="SSF46565">
    <property type="entry name" value="Chaperone J-domain"/>
    <property type="match status" value="1"/>
</dbReference>
<keyword evidence="5" id="KW-0143">Chaperone</keyword>
<evidence type="ECO:0000259" key="9">
    <source>
        <dbReference type="PROSITE" id="PS50076"/>
    </source>
</evidence>
<evidence type="ECO:0000256" key="2">
    <source>
        <dbReference type="ARBA" id="ARBA00022737"/>
    </source>
</evidence>
<dbReference type="Proteomes" id="UP000316270">
    <property type="component" value="Chromosome 6"/>
</dbReference>
<dbReference type="GO" id="GO:0008270">
    <property type="term" value="F:zinc ion binding"/>
    <property type="evidence" value="ECO:0007669"/>
    <property type="project" value="UniProtKB-KW"/>
</dbReference>
<evidence type="ECO:0000256" key="8">
    <source>
        <dbReference type="SAM" id="Phobius"/>
    </source>
</evidence>
<feature type="zinc finger region" description="CR-type" evidence="6">
    <location>
        <begin position="233"/>
        <end position="315"/>
    </location>
</feature>
<keyword evidence="3 6" id="KW-0863">Zinc-finger</keyword>
<dbReference type="InterPro" id="IPR036869">
    <property type="entry name" value="J_dom_sf"/>
</dbReference>
<dbReference type="InterPro" id="IPR044713">
    <property type="entry name" value="DNJA1/2-like"/>
</dbReference>
<organism evidence="11 12">
    <name type="scientific">Venturia effusa</name>
    <dbReference type="NCBI Taxonomy" id="50376"/>
    <lineage>
        <taxon>Eukaryota</taxon>
        <taxon>Fungi</taxon>
        <taxon>Dikarya</taxon>
        <taxon>Ascomycota</taxon>
        <taxon>Pezizomycotina</taxon>
        <taxon>Dothideomycetes</taxon>
        <taxon>Pleosporomycetidae</taxon>
        <taxon>Venturiales</taxon>
        <taxon>Venturiaceae</taxon>
        <taxon>Venturia</taxon>
    </lineage>
</organism>
<evidence type="ECO:0000256" key="6">
    <source>
        <dbReference type="PROSITE-ProRule" id="PRU00546"/>
    </source>
</evidence>
<dbReference type="FunFam" id="2.60.260.20:FF:000003">
    <property type="entry name" value="DnaJ subfamily A member 2"/>
    <property type="match status" value="1"/>
</dbReference>
<dbReference type="STRING" id="50376.A0A517L8B2"/>
<keyword evidence="8" id="KW-0812">Transmembrane</keyword>
<dbReference type="CDD" id="cd10719">
    <property type="entry name" value="DnaJ_zf"/>
    <property type="match status" value="1"/>
</dbReference>
<dbReference type="OrthoDB" id="550424at2759"/>
<dbReference type="InterPro" id="IPR001305">
    <property type="entry name" value="HSP_DnaJ_Cys-rich_dom"/>
</dbReference>
<evidence type="ECO:0000256" key="3">
    <source>
        <dbReference type="ARBA" id="ARBA00022771"/>
    </source>
</evidence>
<accession>A0A517L8B2</accession>